<sequence>NLNHASVTRLFKCFSPQKKLQRCSAELWWPHGGGHRLAHCCFPWHWMCYN</sequence>
<reference evidence="1" key="1">
    <citation type="submission" date="2016-05" db="EMBL/GenBank/DDBJ databases">
        <authorList>
            <person name="Lavstsen T."/>
            <person name="Jespersen J.S."/>
        </authorList>
    </citation>
    <scope>NUCLEOTIDE SEQUENCE</scope>
    <source>
        <tissue evidence="1">Brain</tissue>
    </source>
</reference>
<reference evidence="1" key="2">
    <citation type="submission" date="2016-06" db="EMBL/GenBank/DDBJ databases">
        <title>The genome of a short-lived fish provides insights into sex chromosome evolution and the genetic control of aging.</title>
        <authorList>
            <person name="Reichwald K."/>
            <person name="Felder M."/>
            <person name="Petzold A."/>
            <person name="Koch P."/>
            <person name="Groth M."/>
            <person name="Platzer M."/>
        </authorList>
    </citation>
    <scope>NUCLEOTIDE SEQUENCE</scope>
    <source>
        <tissue evidence="1">Brain</tissue>
    </source>
</reference>
<accession>A0A1A8ER53</accession>
<dbReference type="AlphaFoldDB" id="A0A1A8ER53"/>
<feature type="non-terminal residue" evidence="1">
    <location>
        <position position="1"/>
    </location>
</feature>
<gene>
    <name evidence="1" type="primary">Nfu_g_1_006594</name>
</gene>
<dbReference type="EMBL" id="HAEB01002820">
    <property type="protein sequence ID" value="SBQ49347.1"/>
    <property type="molecule type" value="Transcribed_RNA"/>
</dbReference>
<proteinExistence type="predicted"/>
<feature type="non-terminal residue" evidence="1">
    <location>
        <position position="50"/>
    </location>
</feature>
<evidence type="ECO:0000313" key="1">
    <source>
        <dbReference type="EMBL" id="SBQ49347.1"/>
    </source>
</evidence>
<name>A0A1A8ER53_9TELE</name>
<organism evidence="1">
    <name type="scientific">Nothobranchius korthausae</name>
    <dbReference type="NCBI Taxonomy" id="1143690"/>
    <lineage>
        <taxon>Eukaryota</taxon>
        <taxon>Metazoa</taxon>
        <taxon>Chordata</taxon>
        <taxon>Craniata</taxon>
        <taxon>Vertebrata</taxon>
        <taxon>Euteleostomi</taxon>
        <taxon>Actinopterygii</taxon>
        <taxon>Neopterygii</taxon>
        <taxon>Teleostei</taxon>
        <taxon>Neoteleostei</taxon>
        <taxon>Acanthomorphata</taxon>
        <taxon>Ovalentaria</taxon>
        <taxon>Atherinomorphae</taxon>
        <taxon>Cyprinodontiformes</taxon>
        <taxon>Nothobranchiidae</taxon>
        <taxon>Nothobranchius</taxon>
    </lineage>
</organism>
<protein>
    <submittedName>
        <fullName evidence="1">Uncharacterized protein</fullName>
    </submittedName>
</protein>